<evidence type="ECO:0000256" key="1">
    <source>
        <dbReference type="ARBA" id="ARBA00006484"/>
    </source>
</evidence>
<dbReference type="InterPro" id="IPR051122">
    <property type="entry name" value="SDR_DHRS6-like"/>
</dbReference>
<dbReference type="PRINTS" id="PR00081">
    <property type="entry name" value="GDHRDH"/>
</dbReference>
<name>A0A934SRA3_9BURK</name>
<evidence type="ECO:0000313" key="3">
    <source>
        <dbReference type="EMBL" id="MBK4735301.1"/>
    </source>
</evidence>
<dbReference type="Proteomes" id="UP000622890">
    <property type="component" value="Unassembled WGS sequence"/>
</dbReference>
<dbReference type="RefSeq" id="WP_200592075.1">
    <property type="nucleotide sequence ID" value="NZ_JAEPBG010000004.1"/>
</dbReference>
<gene>
    <name evidence="3" type="ORF">JJB74_11820</name>
</gene>
<dbReference type="InterPro" id="IPR036291">
    <property type="entry name" value="NAD(P)-bd_dom_sf"/>
</dbReference>
<evidence type="ECO:0000256" key="2">
    <source>
        <dbReference type="ARBA" id="ARBA00023002"/>
    </source>
</evidence>
<accession>A0A934SRA3</accession>
<protein>
    <submittedName>
        <fullName evidence="3">SDR family oxidoreductase</fullName>
    </submittedName>
</protein>
<dbReference type="InterPro" id="IPR002347">
    <property type="entry name" value="SDR_fam"/>
</dbReference>
<dbReference type="SUPFAM" id="SSF51735">
    <property type="entry name" value="NAD(P)-binding Rossmann-fold domains"/>
    <property type="match status" value="1"/>
</dbReference>
<proteinExistence type="inferred from homology"/>
<comment type="similarity">
    <text evidence="1">Belongs to the short-chain dehydrogenases/reductases (SDR) family.</text>
</comment>
<evidence type="ECO:0000313" key="4">
    <source>
        <dbReference type="Proteomes" id="UP000622890"/>
    </source>
</evidence>
<dbReference type="PANTHER" id="PTHR43477:SF1">
    <property type="entry name" value="DIHYDROANTICAPSIN 7-DEHYDROGENASE"/>
    <property type="match status" value="1"/>
</dbReference>
<keyword evidence="4" id="KW-1185">Reference proteome</keyword>
<dbReference type="GO" id="GO:0016491">
    <property type="term" value="F:oxidoreductase activity"/>
    <property type="evidence" value="ECO:0007669"/>
    <property type="project" value="UniProtKB-KW"/>
</dbReference>
<keyword evidence="2" id="KW-0560">Oxidoreductase</keyword>
<dbReference type="Gene3D" id="3.40.50.720">
    <property type="entry name" value="NAD(P)-binding Rossmann-like Domain"/>
    <property type="match status" value="1"/>
</dbReference>
<organism evidence="3 4">
    <name type="scientific">Noviherbaspirillum pedocola</name>
    <dbReference type="NCBI Taxonomy" id="2801341"/>
    <lineage>
        <taxon>Bacteria</taxon>
        <taxon>Pseudomonadati</taxon>
        <taxon>Pseudomonadota</taxon>
        <taxon>Betaproteobacteria</taxon>
        <taxon>Burkholderiales</taxon>
        <taxon>Oxalobacteraceae</taxon>
        <taxon>Noviherbaspirillum</taxon>
    </lineage>
</organism>
<reference evidence="3" key="1">
    <citation type="submission" date="2021-01" db="EMBL/GenBank/DDBJ databases">
        <title>Genome sequence of strain Noviherbaspirillum sp. DKR-6.</title>
        <authorList>
            <person name="Chaudhary D.K."/>
        </authorList>
    </citation>
    <scope>NUCLEOTIDE SEQUENCE</scope>
    <source>
        <strain evidence="3">DKR-6</strain>
    </source>
</reference>
<dbReference type="EMBL" id="JAEPBG010000004">
    <property type="protein sequence ID" value="MBK4735301.1"/>
    <property type="molecule type" value="Genomic_DNA"/>
</dbReference>
<dbReference type="Pfam" id="PF13561">
    <property type="entry name" value="adh_short_C2"/>
    <property type="match status" value="1"/>
</dbReference>
<dbReference type="AlphaFoldDB" id="A0A934SRA3"/>
<comment type="caution">
    <text evidence="3">The sequence shown here is derived from an EMBL/GenBank/DDBJ whole genome shotgun (WGS) entry which is preliminary data.</text>
</comment>
<dbReference type="CDD" id="cd05233">
    <property type="entry name" value="SDR_c"/>
    <property type="match status" value="1"/>
</dbReference>
<dbReference type="PANTHER" id="PTHR43477">
    <property type="entry name" value="DIHYDROANTICAPSIN 7-DEHYDROGENASE"/>
    <property type="match status" value="1"/>
</dbReference>
<sequence length="257" mass="27290">MNTANHDRSASSAPSLNLSGKKLVVVGGKTGIGLGIARAARLSGATVIVASRRIASLEERPDLADFEQVSLDMRDETAVRMAFERIGSFDHLVVTAAPDIGTWGGFMDADMRGVRSYLEGKFLGTWACARYGAPHLRANGSITFLSGGMAARPKIGYAAVTSTFAAVEALSGSLALELAPTRVNTIRPGFVDTDMWSFLPDQAREGLRKKVEETFPSRRAGKAEDIAHAALFLMTNPYVTGTVIEVSGGENLVPSVS</sequence>